<protein>
    <submittedName>
        <fullName evidence="2">Uncharacterized protein</fullName>
    </submittedName>
</protein>
<evidence type="ECO:0000313" key="3">
    <source>
        <dbReference type="Proteomes" id="UP001165041"/>
    </source>
</evidence>
<name>A0A9W6Q4A5_9ACTN</name>
<dbReference type="EMBL" id="BSSA01000001">
    <property type="protein sequence ID" value="GLW68241.1"/>
    <property type="molecule type" value="Genomic_DNA"/>
</dbReference>
<comment type="caution">
    <text evidence="2">The sequence shown here is derived from an EMBL/GenBank/DDBJ whole genome shotgun (WGS) entry which is preliminary data.</text>
</comment>
<dbReference type="Proteomes" id="UP001165041">
    <property type="component" value="Unassembled WGS sequence"/>
</dbReference>
<feature type="chain" id="PRO_5040830437" evidence="1">
    <location>
        <begin position="34"/>
        <end position="344"/>
    </location>
</feature>
<dbReference type="AlphaFoldDB" id="A0A9W6Q4A5"/>
<gene>
    <name evidence="2" type="ORF">Kpho02_05400</name>
</gene>
<reference evidence="2" key="1">
    <citation type="submission" date="2023-02" db="EMBL/GenBank/DDBJ databases">
        <title>Kitasatospora phosalacinea NBRC 14627.</title>
        <authorList>
            <person name="Ichikawa N."/>
            <person name="Sato H."/>
            <person name="Tonouchi N."/>
        </authorList>
    </citation>
    <scope>NUCLEOTIDE SEQUENCE</scope>
    <source>
        <strain evidence="2">NBRC 14627</strain>
    </source>
</reference>
<evidence type="ECO:0000313" key="2">
    <source>
        <dbReference type="EMBL" id="GLW68241.1"/>
    </source>
</evidence>
<sequence length="344" mass="37320">MRRSRIIDLKNGFAALVFTAAATLTNPAAPAHAADWTWINEGGPAKSPDAISVQWFLGDSYEVVRGYDNQIWWRYRGGDWRIMPYDGRTVSRPEAVTVRDNTGAQRLAVFIVGNDGNIWYSFLRDAAGNSWTLWDDVPGSARAWSGVTAVSQGNEVALQVTADGRVYTQTMQIYDNAVAFPYDGWRPDPNAVVGQARPTNVLLMHGLTSSLDTWVLPANSGDLWVSTIQTGHSAYIGNYRRAPYGGSCLSMDAGRGGPNELSTNTSDPNYRAQQNLAIGCVSPVDHQLWVNTSTNAGSTFAGWSRITEGAALNGTPEVHGSPDGQVFVTISEGSQGALLMRRVM</sequence>
<evidence type="ECO:0000256" key="1">
    <source>
        <dbReference type="SAM" id="SignalP"/>
    </source>
</evidence>
<keyword evidence="1" id="KW-0732">Signal</keyword>
<dbReference type="RefSeq" id="WP_285733005.1">
    <property type="nucleotide sequence ID" value="NZ_BSSA01000001.1"/>
</dbReference>
<feature type="signal peptide" evidence="1">
    <location>
        <begin position="1"/>
        <end position="33"/>
    </location>
</feature>
<proteinExistence type="predicted"/>
<organism evidence="2 3">
    <name type="scientific">Kitasatospora phosalacinea</name>
    <dbReference type="NCBI Taxonomy" id="2065"/>
    <lineage>
        <taxon>Bacteria</taxon>
        <taxon>Bacillati</taxon>
        <taxon>Actinomycetota</taxon>
        <taxon>Actinomycetes</taxon>
        <taxon>Kitasatosporales</taxon>
        <taxon>Streptomycetaceae</taxon>
        <taxon>Kitasatospora</taxon>
    </lineage>
</organism>
<accession>A0A9W6Q4A5</accession>